<comment type="caution">
    <text evidence="2">The sequence shown here is derived from an EMBL/GenBank/DDBJ whole genome shotgun (WGS) entry which is preliminary data.</text>
</comment>
<dbReference type="RefSeq" id="WP_070851891.1">
    <property type="nucleotide sequence ID" value="NZ_JASOMP010000005.1"/>
</dbReference>
<dbReference type="Gene3D" id="3.10.180.10">
    <property type="entry name" value="2,3-Dihydroxybiphenyl 1,2-Dioxygenase, domain 1"/>
    <property type="match status" value="1"/>
</dbReference>
<dbReference type="PANTHER" id="PTHR33990:SF4">
    <property type="entry name" value="PHNB-LIKE DOMAIN-CONTAINING PROTEIN"/>
    <property type="match status" value="1"/>
</dbReference>
<evidence type="ECO:0000259" key="1">
    <source>
        <dbReference type="Pfam" id="PF06983"/>
    </source>
</evidence>
<dbReference type="Proteomes" id="UP001223646">
    <property type="component" value="Unassembled WGS sequence"/>
</dbReference>
<proteinExistence type="predicted"/>
<feature type="domain" description="PhnB-like" evidence="1">
    <location>
        <begin position="35"/>
        <end position="117"/>
    </location>
</feature>
<accession>A0AAW9SWE5</accession>
<dbReference type="SUPFAM" id="SSF54593">
    <property type="entry name" value="Glyoxalase/Bleomycin resistance protein/Dihydroxybiphenyl dioxygenase"/>
    <property type="match status" value="2"/>
</dbReference>
<dbReference type="Gene3D" id="3.30.720.110">
    <property type="match status" value="1"/>
</dbReference>
<protein>
    <submittedName>
        <fullName evidence="2">VOC family protein</fullName>
    </submittedName>
</protein>
<dbReference type="EMBL" id="JASOOY020000031">
    <property type="protein sequence ID" value="MEO3717770.1"/>
    <property type="molecule type" value="Genomic_DNA"/>
</dbReference>
<reference evidence="2" key="1">
    <citation type="submission" date="2023-05" db="EMBL/GenBank/DDBJ databases">
        <authorList>
            <person name="Du J."/>
        </authorList>
    </citation>
    <scope>NUCLEOTIDE SEQUENCE</scope>
    <source>
        <strain evidence="2">UMB1064</strain>
    </source>
</reference>
<name>A0AAW9SWE5_CORAY</name>
<evidence type="ECO:0000313" key="3">
    <source>
        <dbReference type="Proteomes" id="UP001223646"/>
    </source>
</evidence>
<reference evidence="2" key="2">
    <citation type="submission" date="2024-05" db="EMBL/GenBank/DDBJ databases">
        <authorList>
            <person name="Wolfe A."/>
        </authorList>
    </citation>
    <scope>NUCLEOTIDE SEQUENCE</scope>
    <source>
        <strain evidence="2">UMB1064</strain>
    </source>
</reference>
<dbReference type="InterPro" id="IPR029068">
    <property type="entry name" value="Glyas_Bleomycin-R_OHBP_Dase"/>
</dbReference>
<dbReference type="PANTHER" id="PTHR33990">
    <property type="entry name" value="PROTEIN YJDN-RELATED"/>
    <property type="match status" value="1"/>
</dbReference>
<gene>
    <name evidence="2" type="ORF">QP460_009245</name>
</gene>
<evidence type="ECO:0000313" key="2">
    <source>
        <dbReference type="EMBL" id="MEO3717770.1"/>
    </source>
</evidence>
<sequence>MTVSISAVIALNDDPRAAARFYAEGFHSNIKPNSTTLTIGGMDFELIENGNRRLTPAVSFMVRFAPGQENQLRRLWEHLMAGDETISGGATLMPLTSYDFSPLFGWLVDGNGVNWQLMIDSLTSGAASTDAAAKTANPAVIPYFMWTGDEPQAAAATAVYNLLFGSGNFMTLDSPGMHNFTFGDGVAMRLSSDSAEEVESACQALGLTGAEVAEGTEAVVKPDRFGVYWTL</sequence>
<dbReference type="AlphaFoldDB" id="A0AAW9SWE5"/>
<dbReference type="InterPro" id="IPR028973">
    <property type="entry name" value="PhnB-like"/>
</dbReference>
<dbReference type="Pfam" id="PF06983">
    <property type="entry name" value="3-dmu-9_3-mt"/>
    <property type="match status" value="1"/>
</dbReference>
<organism evidence="2 3">
    <name type="scientific">Corynebacterium amycolatum</name>
    <dbReference type="NCBI Taxonomy" id="43765"/>
    <lineage>
        <taxon>Bacteria</taxon>
        <taxon>Bacillati</taxon>
        <taxon>Actinomycetota</taxon>
        <taxon>Actinomycetes</taxon>
        <taxon>Mycobacteriales</taxon>
        <taxon>Corynebacteriaceae</taxon>
        <taxon>Corynebacterium</taxon>
    </lineage>
</organism>